<gene>
    <name evidence="1" type="ORF">C6Y53_06510</name>
</gene>
<dbReference type="Proteomes" id="UP000237655">
    <property type="component" value="Chromosome"/>
</dbReference>
<sequence>MSAKSNYAETLALTFLLTTDPVTRPTAWYVALHTGAPGEDGTNAELAGNGYTRQAATFSVTGDAATNDAQILFGPATASWGSVSHFSVWDANSAGNCLYQGALDETKSYGINDEVKFPPAALVINEA</sequence>
<protein>
    <submittedName>
        <fullName evidence="1">Uncharacterized protein</fullName>
    </submittedName>
</protein>
<evidence type="ECO:0000313" key="2">
    <source>
        <dbReference type="Proteomes" id="UP000237655"/>
    </source>
</evidence>
<dbReference type="Pfam" id="PF23140">
    <property type="entry name" value="Gp80"/>
    <property type="match status" value="1"/>
</dbReference>
<keyword evidence="2" id="KW-1185">Reference proteome</keyword>
<proteinExistence type="predicted"/>
<accession>A0A2S0MNE0</accession>
<name>A0A2S0MNE0_9RHOB</name>
<dbReference type="EMBL" id="CP027665">
    <property type="protein sequence ID" value="AVO37395.1"/>
    <property type="molecule type" value="Genomic_DNA"/>
</dbReference>
<evidence type="ECO:0000313" key="1">
    <source>
        <dbReference type="EMBL" id="AVO37395.1"/>
    </source>
</evidence>
<dbReference type="RefSeq" id="WP_106471706.1">
    <property type="nucleotide sequence ID" value="NZ_CP027665.1"/>
</dbReference>
<dbReference type="KEGG" id="thas:C6Y53_06510"/>
<organism evidence="1 2">
    <name type="scientific">Pukyongiella litopenaei</name>
    <dbReference type="NCBI Taxonomy" id="2605946"/>
    <lineage>
        <taxon>Bacteria</taxon>
        <taxon>Pseudomonadati</taxon>
        <taxon>Pseudomonadota</taxon>
        <taxon>Alphaproteobacteria</taxon>
        <taxon>Rhodobacterales</taxon>
        <taxon>Paracoccaceae</taxon>
        <taxon>Pukyongiella</taxon>
    </lineage>
</organism>
<dbReference type="AlphaFoldDB" id="A0A2S0MNE0"/>
<reference evidence="2" key="1">
    <citation type="submission" date="2018-03" db="EMBL/GenBank/DDBJ databases">
        <title>Genomic analysis of the strain SH-1 isolated from shrimp intestine.</title>
        <authorList>
            <person name="Kim Y.-S."/>
            <person name="Kim S.-E."/>
            <person name="Kim K.-H."/>
        </authorList>
    </citation>
    <scope>NUCLEOTIDE SEQUENCE [LARGE SCALE GENOMIC DNA]</scope>
    <source>
        <strain evidence="2">SH-1</strain>
    </source>
</reference>
<dbReference type="InterPro" id="IPR056908">
    <property type="entry name" value="Gp80-like"/>
</dbReference>